<dbReference type="GO" id="GO:0007165">
    <property type="term" value="P:signal transduction"/>
    <property type="evidence" value="ECO:0007669"/>
    <property type="project" value="TreeGrafter"/>
</dbReference>
<evidence type="ECO:0000313" key="8">
    <source>
        <dbReference type="Proteomes" id="UP000242188"/>
    </source>
</evidence>
<dbReference type="EMBL" id="NEDP02005508">
    <property type="protein sequence ID" value="OWF39791.1"/>
    <property type="molecule type" value="Genomic_DNA"/>
</dbReference>
<protein>
    <submittedName>
        <fullName evidence="7">Atrial natriuretic peptide receptor 3</fullName>
    </submittedName>
</protein>
<dbReference type="Proteomes" id="UP000242188">
    <property type="component" value="Unassembled WGS sequence"/>
</dbReference>
<evidence type="ECO:0000256" key="3">
    <source>
        <dbReference type="ARBA" id="ARBA00022989"/>
    </source>
</evidence>
<feature type="signal peptide" evidence="5">
    <location>
        <begin position="1"/>
        <end position="23"/>
    </location>
</feature>
<dbReference type="AlphaFoldDB" id="A0A210PTG9"/>
<dbReference type="InterPro" id="IPR001828">
    <property type="entry name" value="ANF_lig-bd_rcpt"/>
</dbReference>
<evidence type="ECO:0000256" key="4">
    <source>
        <dbReference type="ARBA" id="ARBA00023136"/>
    </source>
</evidence>
<keyword evidence="2" id="KW-0812">Transmembrane</keyword>
<dbReference type="GO" id="GO:0016020">
    <property type="term" value="C:membrane"/>
    <property type="evidence" value="ECO:0007669"/>
    <property type="project" value="UniProtKB-SubCell"/>
</dbReference>
<comment type="caution">
    <text evidence="7">The sequence shown here is derived from an EMBL/GenBank/DDBJ whole genome shotgun (WGS) entry which is preliminary data.</text>
</comment>
<proteinExistence type="predicted"/>
<name>A0A210PTG9_MIZYE</name>
<dbReference type="GO" id="GO:0017046">
    <property type="term" value="F:peptide hormone binding"/>
    <property type="evidence" value="ECO:0007669"/>
    <property type="project" value="TreeGrafter"/>
</dbReference>
<evidence type="ECO:0000313" key="7">
    <source>
        <dbReference type="EMBL" id="OWF39791.1"/>
    </source>
</evidence>
<evidence type="ECO:0000256" key="1">
    <source>
        <dbReference type="ARBA" id="ARBA00004370"/>
    </source>
</evidence>
<dbReference type="OrthoDB" id="10065302at2759"/>
<dbReference type="PANTHER" id="PTHR44755">
    <property type="entry name" value="NATRIURETIC PEPTIDE RECEPTOR 3-RELATED"/>
    <property type="match status" value="1"/>
</dbReference>
<accession>A0A210PTG9</accession>
<feature type="chain" id="PRO_5013097916" evidence="5">
    <location>
        <begin position="24"/>
        <end position="269"/>
    </location>
</feature>
<evidence type="ECO:0000256" key="2">
    <source>
        <dbReference type="ARBA" id="ARBA00022692"/>
    </source>
</evidence>
<dbReference type="GO" id="GO:0038023">
    <property type="term" value="F:signaling receptor activity"/>
    <property type="evidence" value="ECO:0007669"/>
    <property type="project" value="TreeGrafter"/>
</dbReference>
<organism evidence="7 8">
    <name type="scientific">Mizuhopecten yessoensis</name>
    <name type="common">Japanese scallop</name>
    <name type="synonym">Patinopecten yessoensis</name>
    <dbReference type="NCBI Taxonomy" id="6573"/>
    <lineage>
        <taxon>Eukaryota</taxon>
        <taxon>Metazoa</taxon>
        <taxon>Spiralia</taxon>
        <taxon>Lophotrochozoa</taxon>
        <taxon>Mollusca</taxon>
        <taxon>Bivalvia</taxon>
        <taxon>Autobranchia</taxon>
        <taxon>Pteriomorphia</taxon>
        <taxon>Pectinida</taxon>
        <taxon>Pectinoidea</taxon>
        <taxon>Pectinidae</taxon>
        <taxon>Mizuhopecten</taxon>
    </lineage>
</organism>
<dbReference type="InterPro" id="IPR028082">
    <property type="entry name" value="Peripla_BP_I"/>
</dbReference>
<sequence length="269" mass="30692">MDNAWISRFVCLSLVLGICYCIGDDDSTISIATLVPSDPRRLFSRERVAPAMSIAVEKVQEMQLLPNRNLSIKFADSNCNVADGINEAINYYVRKEVDVFFGPCCDYAAAPVARQIRYWNIAMVTPGAMARDFTVTKKIMFNLMTRVGPNFSSLVNFLVKILLVFDWKKVLLLYDPEGQRNIFDRYCHIASDGMHYGFKVQQEIPNLEQNYFKFDDIDDILSEFQVHVGTENADITKCLPESHGFKKPAILLMIPLLRNVVVYCLISKY</sequence>
<evidence type="ECO:0000259" key="6">
    <source>
        <dbReference type="Pfam" id="PF01094"/>
    </source>
</evidence>
<dbReference type="InterPro" id="IPR052612">
    <property type="entry name" value="ANP_Clearance_Receptor"/>
</dbReference>
<keyword evidence="5" id="KW-0732">Signal</keyword>
<dbReference type="Pfam" id="PF01094">
    <property type="entry name" value="ANF_receptor"/>
    <property type="match status" value="1"/>
</dbReference>
<keyword evidence="4" id="KW-0472">Membrane</keyword>
<keyword evidence="8" id="KW-1185">Reference proteome</keyword>
<keyword evidence="7" id="KW-0675">Receptor</keyword>
<dbReference type="SUPFAM" id="SSF53822">
    <property type="entry name" value="Periplasmic binding protein-like I"/>
    <property type="match status" value="1"/>
</dbReference>
<reference evidence="7 8" key="1">
    <citation type="journal article" date="2017" name="Nat. Ecol. Evol.">
        <title>Scallop genome provides insights into evolution of bilaterian karyotype and development.</title>
        <authorList>
            <person name="Wang S."/>
            <person name="Zhang J."/>
            <person name="Jiao W."/>
            <person name="Li J."/>
            <person name="Xun X."/>
            <person name="Sun Y."/>
            <person name="Guo X."/>
            <person name="Huan P."/>
            <person name="Dong B."/>
            <person name="Zhang L."/>
            <person name="Hu X."/>
            <person name="Sun X."/>
            <person name="Wang J."/>
            <person name="Zhao C."/>
            <person name="Wang Y."/>
            <person name="Wang D."/>
            <person name="Huang X."/>
            <person name="Wang R."/>
            <person name="Lv J."/>
            <person name="Li Y."/>
            <person name="Zhang Z."/>
            <person name="Liu B."/>
            <person name="Lu W."/>
            <person name="Hui Y."/>
            <person name="Liang J."/>
            <person name="Zhou Z."/>
            <person name="Hou R."/>
            <person name="Li X."/>
            <person name="Liu Y."/>
            <person name="Li H."/>
            <person name="Ning X."/>
            <person name="Lin Y."/>
            <person name="Zhao L."/>
            <person name="Xing Q."/>
            <person name="Dou J."/>
            <person name="Li Y."/>
            <person name="Mao J."/>
            <person name="Guo H."/>
            <person name="Dou H."/>
            <person name="Li T."/>
            <person name="Mu C."/>
            <person name="Jiang W."/>
            <person name="Fu Q."/>
            <person name="Fu X."/>
            <person name="Miao Y."/>
            <person name="Liu J."/>
            <person name="Yu Q."/>
            <person name="Li R."/>
            <person name="Liao H."/>
            <person name="Li X."/>
            <person name="Kong Y."/>
            <person name="Jiang Z."/>
            <person name="Chourrout D."/>
            <person name="Li R."/>
            <person name="Bao Z."/>
        </authorList>
    </citation>
    <scope>NUCLEOTIDE SEQUENCE [LARGE SCALE GENOMIC DNA]</scope>
    <source>
        <strain evidence="7 8">PY_sf001</strain>
    </source>
</reference>
<keyword evidence="3" id="KW-1133">Transmembrane helix</keyword>
<dbReference type="Gene3D" id="3.40.50.2300">
    <property type="match status" value="1"/>
</dbReference>
<feature type="domain" description="Receptor ligand binding region" evidence="6">
    <location>
        <begin position="48"/>
        <end position="177"/>
    </location>
</feature>
<gene>
    <name evidence="7" type="ORF">KP79_PYT22872</name>
</gene>
<comment type="subcellular location">
    <subcellularLocation>
        <location evidence="1">Membrane</location>
    </subcellularLocation>
</comment>
<evidence type="ECO:0000256" key="5">
    <source>
        <dbReference type="SAM" id="SignalP"/>
    </source>
</evidence>
<dbReference type="PANTHER" id="PTHR44755:SF11">
    <property type="entry name" value="ATRIAL NATRIURETIC PEPTIDE RECEPTOR 3 ISOFORM X1"/>
    <property type="match status" value="1"/>
</dbReference>